<evidence type="ECO:0000313" key="2">
    <source>
        <dbReference type="EMBL" id="KAK5943940.1"/>
    </source>
</evidence>
<organism evidence="2 3">
    <name type="scientific">Knufia obscura</name>
    <dbReference type="NCBI Taxonomy" id="1635080"/>
    <lineage>
        <taxon>Eukaryota</taxon>
        <taxon>Fungi</taxon>
        <taxon>Dikarya</taxon>
        <taxon>Ascomycota</taxon>
        <taxon>Pezizomycotina</taxon>
        <taxon>Eurotiomycetes</taxon>
        <taxon>Chaetothyriomycetidae</taxon>
        <taxon>Chaetothyriales</taxon>
        <taxon>Trichomeriaceae</taxon>
        <taxon>Knufia</taxon>
    </lineage>
</organism>
<accession>A0ABR0RUK5</accession>
<dbReference type="EMBL" id="JAVHJV010000003">
    <property type="protein sequence ID" value="KAK5943940.1"/>
    <property type="molecule type" value="Genomic_DNA"/>
</dbReference>
<comment type="caution">
    <text evidence="2">The sequence shown here is derived from an EMBL/GenBank/DDBJ whole genome shotgun (WGS) entry which is preliminary data.</text>
</comment>
<feature type="region of interest" description="Disordered" evidence="1">
    <location>
        <begin position="24"/>
        <end position="48"/>
    </location>
</feature>
<gene>
    <name evidence="2" type="ORF">PMZ80_003221</name>
</gene>
<name>A0ABR0RUK5_9EURO</name>
<dbReference type="Proteomes" id="UP001334248">
    <property type="component" value="Unassembled WGS sequence"/>
</dbReference>
<evidence type="ECO:0000313" key="3">
    <source>
        <dbReference type="Proteomes" id="UP001334248"/>
    </source>
</evidence>
<protein>
    <submittedName>
        <fullName evidence="2">Uncharacterized protein</fullName>
    </submittedName>
</protein>
<dbReference type="GeneID" id="89996670"/>
<sequence length="375" mass="42007">MSSTNSHSTTLTYATSTYASRSSTKAADSTSSATTLNNSNNSNNNSTNPAALGLTPYTAEFLQELLTWRILHLYSPFMGPHAGAAAYFYNDTSLRHINAARLYELFTSERKARRIMKGVPVLSRLACAYRKCSPQAREDAEVYERIAHVAADAGVSCSAVERGLRLLRDFSETCSNSNNTGTATPSTTTQWDDLALTLSEDRHTLKDYTDATTGILRHRLRYLGLSVSNDIIPAVARCEKQYFAKLCRCYATDSVTYILAAPYQRNSDVGVQMVVHLSRSNLRKRGWKRVVSYEEVHAEDRLWTAGTRNRSQESRDTYGTVNGLRRMPMPMPVRQHPHVRWAGMPETETLVDPLRRMKVGEEFGGVQRDSGAFMY</sequence>
<reference evidence="2 3" key="1">
    <citation type="journal article" date="2023" name="Res Sq">
        <title>Genomic and morphological characterization of Knufia obscura isolated from the Mars 2020 spacecraft assembly facility.</title>
        <authorList>
            <person name="Chander A.M."/>
            <person name="Teixeira M.M."/>
            <person name="Singh N.K."/>
            <person name="Williams M.P."/>
            <person name="Parker C.W."/>
            <person name="Leo P."/>
            <person name="Stajich J.E."/>
            <person name="Torok T."/>
            <person name="Tighe S."/>
            <person name="Mason C.E."/>
            <person name="Venkateswaran K."/>
        </authorList>
    </citation>
    <scope>NUCLEOTIDE SEQUENCE [LARGE SCALE GENOMIC DNA]</scope>
    <source>
        <strain evidence="2 3">CCFEE 5817</strain>
    </source>
</reference>
<keyword evidence="3" id="KW-1185">Reference proteome</keyword>
<evidence type="ECO:0000256" key="1">
    <source>
        <dbReference type="SAM" id="MobiDB-lite"/>
    </source>
</evidence>
<proteinExistence type="predicted"/>
<dbReference type="RefSeq" id="XP_064732030.1">
    <property type="nucleotide sequence ID" value="XM_064871650.1"/>
</dbReference>